<dbReference type="SMART" id="SM00855">
    <property type="entry name" value="PGAM"/>
    <property type="match status" value="1"/>
</dbReference>
<protein>
    <submittedName>
        <fullName evidence="2">Alpha-ribazole phosphatase</fullName>
    </submittedName>
</protein>
<proteinExistence type="predicted"/>
<dbReference type="AlphaFoldDB" id="A0A1G8C0R9"/>
<reference evidence="2 3" key="1">
    <citation type="submission" date="2016-10" db="EMBL/GenBank/DDBJ databases">
        <authorList>
            <person name="de Groot N.N."/>
        </authorList>
    </citation>
    <scope>NUCLEOTIDE SEQUENCE [LARGE SCALE GENOMIC DNA]</scope>
    <source>
        <strain evidence="3">P4B,CCM 7963,CECT 7998,DSM 25260,IBRC-M 10614,KCTC 13821</strain>
    </source>
</reference>
<evidence type="ECO:0000313" key="3">
    <source>
        <dbReference type="Proteomes" id="UP000199017"/>
    </source>
</evidence>
<dbReference type="InterPro" id="IPR029033">
    <property type="entry name" value="His_PPase_superfam"/>
</dbReference>
<evidence type="ECO:0000256" key="1">
    <source>
        <dbReference type="ARBA" id="ARBA00022801"/>
    </source>
</evidence>
<dbReference type="RefSeq" id="WP_091579529.1">
    <property type="nucleotide sequence ID" value="NZ_FNDU01000001.1"/>
</dbReference>
<keyword evidence="1" id="KW-0378">Hydrolase</keyword>
<dbReference type="GO" id="GO:0004331">
    <property type="term" value="F:fructose-2,6-bisphosphate 2-phosphatase activity"/>
    <property type="evidence" value="ECO:0007669"/>
    <property type="project" value="TreeGrafter"/>
</dbReference>
<organism evidence="2 3">
    <name type="scientific">Alteribacillus bidgolensis</name>
    <dbReference type="NCBI Taxonomy" id="930129"/>
    <lineage>
        <taxon>Bacteria</taxon>
        <taxon>Bacillati</taxon>
        <taxon>Bacillota</taxon>
        <taxon>Bacilli</taxon>
        <taxon>Bacillales</taxon>
        <taxon>Bacillaceae</taxon>
        <taxon>Alteribacillus</taxon>
    </lineage>
</organism>
<name>A0A1G8C0R9_9BACI</name>
<dbReference type="OrthoDB" id="9783269at2"/>
<dbReference type="Pfam" id="PF00300">
    <property type="entry name" value="His_Phos_1"/>
    <property type="match status" value="1"/>
</dbReference>
<dbReference type="STRING" id="930129.SAMN05216352_101148"/>
<dbReference type="SUPFAM" id="SSF53254">
    <property type="entry name" value="Phosphoglycerate mutase-like"/>
    <property type="match status" value="1"/>
</dbReference>
<dbReference type="GO" id="GO:0043456">
    <property type="term" value="P:regulation of pentose-phosphate shunt"/>
    <property type="evidence" value="ECO:0007669"/>
    <property type="project" value="TreeGrafter"/>
</dbReference>
<dbReference type="GO" id="GO:0045820">
    <property type="term" value="P:negative regulation of glycolytic process"/>
    <property type="evidence" value="ECO:0007669"/>
    <property type="project" value="TreeGrafter"/>
</dbReference>
<dbReference type="EMBL" id="FNDU01000001">
    <property type="protein sequence ID" value="SDH38913.1"/>
    <property type="molecule type" value="Genomic_DNA"/>
</dbReference>
<dbReference type="Proteomes" id="UP000199017">
    <property type="component" value="Unassembled WGS sequence"/>
</dbReference>
<gene>
    <name evidence="2" type="ORF">SAMN05216352_101148</name>
</gene>
<dbReference type="InterPro" id="IPR013078">
    <property type="entry name" value="His_Pase_superF_clade-1"/>
</dbReference>
<sequence>MVEQRIVYLLRHGMTHSNFHKQYCGWSNPPLLKSEAERLKCNVRRVFVDEVWCSDLLRAVQTAELLFPNASLRSKKSLREIHFGDFEGKTYEELKGSSAYQAWLKDFFHSTPRNGENLAAFRKRIQYGWGKITKSEQKSIAVVTHSGWIREWCGLYFSESKADYLWNIPYGGGLAARFEIKGGDWHCISLQEVRLTEKKDGF</sequence>
<dbReference type="InterPro" id="IPR051695">
    <property type="entry name" value="Phosphoglycerate_Mutase"/>
</dbReference>
<evidence type="ECO:0000313" key="2">
    <source>
        <dbReference type="EMBL" id="SDH38913.1"/>
    </source>
</evidence>
<dbReference type="Gene3D" id="3.40.50.1240">
    <property type="entry name" value="Phosphoglycerate mutase-like"/>
    <property type="match status" value="1"/>
</dbReference>
<accession>A0A1G8C0R9</accession>
<dbReference type="PANTHER" id="PTHR46517:SF1">
    <property type="entry name" value="FRUCTOSE-2,6-BISPHOSPHATASE TIGAR"/>
    <property type="match status" value="1"/>
</dbReference>
<dbReference type="CDD" id="cd07067">
    <property type="entry name" value="HP_PGM_like"/>
    <property type="match status" value="1"/>
</dbReference>
<dbReference type="GO" id="GO:0005829">
    <property type="term" value="C:cytosol"/>
    <property type="evidence" value="ECO:0007669"/>
    <property type="project" value="TreeGrafter"/>
</dbReference>
<dbReference type="PANTHER" id="PTHR46517">
    <property type="entry name" value="FRUCTOSE-2,6-BISPHOSPHATASE TIGAR"/>
    <property type="match status" value="1"/>
</dbReference>
<keyword evidence="3" id="KW-1185">Reference proteome</keyword>